<dbReference type="InterPro" id="IPR020904">
    <property type="entry name" value="Sc_DH/Rdtase_CS"/>
</dbReference>
<organism evidence="4 5">
    <name type="scientific">Extremus antarcticus</name>
    <dbReference type="NCBI Taxonomy" id="702011"/>
    <lineage>
        <taxon>Eukaryota</taxon>
        <taxon>Fungi</taxon>
        <taxon>Dikarya</taxon>
        <taxon>Ascomycota</taxon>
        <taxon>Pezizomycotina</taxon>
        <taxon>Dothideomycetes</taxon>
        <taxon>Dothideomycetidae</taxon>
        <taxon>Mycosphaerellales</taxon>
        <taxon>Extremaceae</taxon>
        <taxon>Extremus</taxon>
    </lineage>
</organism>
<evidence type="ECO:0000256" key="2">
    <source>
        <dbReference type="ARBA" id="ARBA00022857"/>
    </source>
</evidence>
<evidence type="ECO:0000256" key="3">
    <source>
        <dbReference type="ARBA" id="ARBA00023002"/>
    </source>
</evidence>
<dbReference type="PANTHER" id="PTHR44229">
    <property type="entry name" value="15-HYDROXYPROSTAGLANDIN DEHYDROGENASE [NAD(+)]"/>
    <property type="match status" value="1"/>
</dbReference>
<comment type="caution">
    <text evidence="4">The sequence shown here is derived from an EMBL/GenBank/DDBJ whole genome shotgun (WGS) entry which is preliminary data.</text>
</comment>
<keyword evidence="2" id="KW-0521">NADP</keyword>
<dbReference type="Proteomes" id="UP001271007">
    <property type="component" value="Unassembled WGS sequence"/>
</dbReference>
<dbReference type="PROSITE" id="PS00061">
    <property type="entry name" value="ADH_SHORT"/>
    <property type="match status" value="1"/>
</dbReference>
<dbReference type="SUPFAM" id="SSF51735">
    <property type="entry name" value="NAD(P)-binding Rossmann-fold domains"/>
    <property type="match status" value="1"/>
</dbReference>
<dbReference type="Gene3D" id="3.40.50.720">
    <property type="entry name" value="NAD(P)-binding Rossmann-like Domain"/>
    <property type="match status" value="1"/>
</dbReference>
<dbReference type="InterPro" id="IPR036291">
    <property type="entry name" value="NAD(P)-bd_dom_sf"/>
</dbReference>
<keyword evidence="5" id="KW-1185">Reference proteome</keyword>
<dbReference type="InterPro" id="IPR002347">
    <property type="entry name" value="SDR_fam"/>
</dbReference>
<evidence type="ECO:0008006" key="6">
    <source>
        <dbReference type="Google" id="ProtNLM"/>
    </source>
</evidence>
<sequence length="300" mass="32372">MPVGSFPLKDKICVVTGGGSGINLSFTRLALSSGARVLISDLKLTPEADDLVKSSNGSAAFMTCDVSKWKDLNAIPSEVEKAFGKAAVADVWVPGAGIFEPKWSSFLYDQEDEFYMQMRINAEHPIKLTRIAMRSLLGADKPGVVCLVASGAGITGSYAAALYCATKHAVVGFCKSLAQANEDENIKVVCILPGMVSTPLWTGSAAKDVNDQFSYTDDICITPDEVAQAMKELVEDSKYKGGALLETKKGDLRKELESAQSIVIHDQDQEAMKAFTKKLYNPIREEFKKQRGRGVATNGS</sequence>
<keyword evidence="3" id="KW-0560">Oxidoreductase</keyword>
<dbReference type="AlphaFoldDB" id="A0AAJ0D6F6"/>
<accession>A0AAJ0D6F6</accession>
<evidence type="ECO:0000256" key="1">
    <source>
        <dbReference type="ARBA" id="ARBA00006484"/>
    </source>
</evidence>
<dbReference type="GO" id="GO:0005737">
    <property type="term" value="C:cytoplasm"/>
    <property type="evidence" value="ECO:0007669"/>
    <property type="project" value="TreeGrafter"/>
</dbReference>
<evidence type="ECO:0000313" key="5">
    <source>
        <dbReference type="Proteomes" id="UP001271007"/>
    </source>
</evidence>
<protein>
    <recommendedName>
        <fullName evidence="6">NAD(P)-binding protein</fullName>
    </recommendedName>
</protein>
<reference evidence="4" key="1">
    <citation type="submission" date="2023-04" db="EMBL/GenBank/DDBJ databases">
        <title>Black Yeasts Isolated from many extreme environments.</title>
        <authorList>
            <person name="Coleine C."/>
            <person name="Stajich J.E."/>
            <person name="Selbmann L."/>
        </authorList>
    </citation>
    <scope>NUCLEOTIDE SEQUENCE</scope>
    <source>
        <strain evidence="4">CCFEE 5312</strain>
    </source>
</reference>
<dbReference type="EMBL" id="JAWDJX010000066">
    <property type="protein sequence ID" value="KAK3047180.1"/>
    <property type="molecule type" value="Genomic_DNA"/>
</dbReference>
<evidence type="ECO:0000313" key="4">
    <source>
        <dbReference type="EMBL" id="KAK3047180.1"/>
    </source>
</evidence>
<dbReference type="Pfam" id="PF00106">
    <property type="entry name" value="adh_short"/>
    <property type="match status" value="1"/>
</dbReference>
<dbReference type="PRINTS" id="PR00081">
    <property type="entry name" value="GDHRDH"/>
</dbReference>
<proteinExistence type="inferred from homology"/>
<dbReference type="PANTHER" id="PTHR44229:SF4">
    <property type="entry name" value="15-HYDROXYPROSTAGLANDIN DEHYDROGENASE [NAD(+)]"/>
    <property type="match status" value="1"/>
</dbReference>
<gene>
    <name evidence="4" type="ORF">LTR09_011382</name>
</gene>
<comment type="similarity">
    <text evidence="1">Belongs to the short-chain dehydrogenases/reductases (SDR) family.</text>
</comment>
<name>A0AAJ0D6F6_9PEZI</name>
<dbReference type="GO" id="GO:0016616">
    <property type="term" value="F:oxidoreductase activity, acting on the CH-OH group of donors, NAD or NADP as acceptor"/>
    <property type="evidence" value="ECO:0007669"/>
    <property type="project" value="TreeGrafter"/>
</dbReference>